<gene>
    <name evidence="8" type="ORF">M436DRAFT_21519</name>
</gene>
<dbReference type="Pfam" id="PF20684">
    <property type="entry name" value="Fung_rhodopsin"/>
    <property type="match status" value="1"/>
</dbReference>
<name>A0A074WQF7_9PEZI</name>
<feature type="non-terminal residue" evidence="8">
    <location>
        <position position="1"/>
    </location>
</feature>
<accession>A0A074WQF7</accession>
<keyword evidence="4 6" id="KW-0472">Membrane</keyword>
<sequence>GSRGLTCVVVAIVSTSIAFVVLGLRLFTRSMIVRNVGAEDYVVLVAFALSVALTALICVEVQHGQGMASPQTLFKPSALWASVPVYQASLSLTKISILLQYRRVFVGSEIQRMITGSIGVIFVYGLWSVFSTAFMCTPVAYFWDHSIGGHCLSRLGVWFANASLNIITDVVICLMPVPVLNKLRLPRKQKYALIAVFCLGLFVCLTSILRLKALYDISVSTDVTWDNTPAAYWSSLECNFSVVAACLPTLR</sequence>
<reference evidence="8 9" key="1">
    <citation type="journal article" date="2014" name="BMC Genomics">
        <title>Genome sequencing of four Aureobasidium pullulans varieties: biotechnological potential, stress tolerance, and description of new species.</title>
        <authorList>
            <person name="Gostin Ar C."/>
            <person name="Ohm R.A."/>
            <person name="Kogej T."/>
            <person name="Sonjak S."/>
            <person name="Turk M."/>
            <person name="Zajc J."/>
            <person name="Zalar P."/>
            <person name="Grube M."/>
            <person name="Sun H."/>
            <person name="Han J."/>
            <person name="Sharma A."/>
            <person name="Chiniquy J."/>
            <person name="Ngan C.Y."/>
            <person name="Lipzen A."/>
            <person name="Barry K."/>
            <person name="Grigoriev I.V."/>
            <person name="Gunde-Cimerman N."/>
        </authorList>
    </citation>
    <scope>NUCLEOTIDE SEQUENCE [LARGE SCALE GENOMIC DNA]</scope>
    <source>
        <strain evidence="8 9">CBS 147.97</strain>
    </source>
</reference>
<keyword evidence="3 6" id="KW-1133">Transmembrane helix</keyword>
<dbReference type="InterPro" id="IPR052337">
    <property type="entry name" value="SAT4-like"/>
</dbReference>
<dbReference type="EMBL" id="KL584705">
    <property type="protein sequence ID" value="KEQ75405.1"/>
    <property type="molecule type" value="Genomic_DNA"/>
</dbReference>
<dbReference type="GO" id="GO:0016020">
    <property type="term" value="C:membrane"/>
    <property type="evidence" value="ECO:0007669"/>
    <property type="project" value="UniProtKB-SubCell"/>
</dbReference>
<dbReference type="AlphaFoldDB" id="A0A074WQF7"/>
<dbReference type="RefSeq" id="XP_013429386.1">
    <property type="nucleotide sequence ID" value="XM_013573932.1"/>
</dbReference>
<dbReference type="PANTHER" id="PTHR33048">
    <property type="entry name" value="PTH11-LIKE INTEGRAL MEMBRANE PROTEIN (AFU_ORTHOLOGUE AFUA_5G11245)"/>
    <property type="match status" value="1"/>
</dbReference>
<feature type="transmembrane region" description="Helical" evidence="6">
    <location>
        <begin position="191"/>
        <end position="211"/>
    </location>
</feature>
<dbReference type="Proteomes" id="UP000027730">
    <property type="component" value="Unassembled WGS sequence"/>
</dbReference>
<evidence type="ECO:0000256" key="2">
    <source>
        <dbReference type="ARBA" id="ARBA00022692"/>
    </source>
</evidence>
<comment type="similarity">
    <text evidence="5">Belongs to the SAT4 family.</text>
</comment>
<evidence type="ECO:0000256" key="4">
    <source>
        <dbReference type="ARBA" id="ARBA00023136"/>
    </source>
</evidence>
<evidence type="ECO:0000256" key="1">
    <source>
        <dbReference type="ARBA" id="ARBA00004141"/>
    </source>
</evidence>
<protein>
    <recommendedName>
        <fullName evidence="7">Rhodopsin domain-containing protein</fullName>
    </recommendedName>
</protein>
<keyword evidence="9" id="KW-1185">Reference proteome</keyword>
<dbReference type="OrthoDB" id="444631at2759"/>
<feature type="transmembrane region" description="Helical" evidence="6">
    <location>
        <begin position="120"/>
        <end position="143"/>
    </location>
</feature>
<dbReference type="GeneID" id="25408067"/>
<evidence type="ECO:0000313" key="8">
    <source>
        <dbReference type="EMBL" id="KEQ75405.1"/>
    </source>
</evidence>
<feature type="transmembrane region" description="Helical" evidence="6">
    <location>
        <begin position="155"/>
        <end position="179"/>
    </location>
</feature>
<keyword evidence="2 6" id="KW-0812">Transmembrane</keyword>
<evidence type="ECO:0000256" key="6">
    <source>
        <dbReference type="SAM" id="Phobius"/>
    </source>
</evidence>
<organism evidence="8 9">
    <name type="scientific">Aureobasidium namibiae CBS 147.97</name>
    <dbReference type="NCBI Taxonomy" id="1043004"/>
    <lineage>
        <taxon>Eukaryota</taxon>
        <taxon>Fungi</taxon>
        <taxon>Dikarya</taxon>
        <taxon>Ascomycota</taxon>
        <taxon>Pezizomycotina</taxon>
        <taxon>Dothideomycetes</taxon>
        <taxon>Dothideomycetidae</taxon>
        <taxon>Dothideales</taxon>
        <taxon>Saccotheciaceae</taxon>
        <taxon>Aureobasidium</taxon>
    </lineage>
</organism>
<dbReference type="HOGENOM" id="CLU_028200_0_2_1"/>
<comment type="subcellular location">
    <subcellularLocation>
        <location evidence="1">Membrane</location>
        <topology evidence="1">Multi-pass membrane protein</topology>
    </subcellularLocation>
</comment>
<feature type="transmembrane region" description="Helical" evidence="6">
    <location>
        <begin position="40"/>
        <end position="59"/>
    </location>
</feature>
<evidence type="ECO:0000313" key="9">
    <source>
        <dbReference type="Proteomes" id="UP000027730"/>
    </source>
</evidence>
<dbReference type="InterPro" id="IPR049326">
    <property type="entry name" value="Rhodopsin_dom_fungi"/>
</dbReference>
<feature type="domain" description="Rhodopsin" evidence="7">
    <location>
        <begin position="24"/>
        <end position="251"/>
    </location>
</feature>
<proteinExistence type="inferred from homology"/>
<feature type="transmembrane region" description="Helical" evidence="6">
    <location>
        <begin position="79"/>
        <end position="99"/>
    </location>
</feature>
<feature type="non-terminal residue" evidence="8">
    <location>
        <position position="251"/>
    </location>
</feature>
<evidence type="ECO:0000256" key="5">
    <source>
        <dbReference type="ARBA" id="ARBA00038359"/>
    </source>
</evidence>
<evidence type="ECO:0000256" key="3">
    <source>
        <dbReference type="ARBA" id="ARBA00022989"/>
    </source>
</evidence>
<dbReference type="PANTHER" id="PTHR33048:SF132">
    <property type="entry name" value="MEMBRANE PROTEIN, PUTATIVE (AFU_ORTHOLOGUE AFUA_6G07820)-RELATED"/>
    <property type="match status" value="1"/>
</dbReference>
<evidence type="ECO:0000259" key="7">
    <source>
        <dbReference type="Pfam" id="PF20684"/>
    </source>
</evidence>
<dbReference type="STRING" id="1043004.A0A074WQF7"/>
<feature type="transmembrane region" description="Helical" evidence="6">
    <location>
        <begin position="6"/>
        <end position="28"/>
    </location>
</feature>